<keyword evidence="2" id="KW-0812">Transmembrane</keyword>
<name>A0A9X1FN97_9FLAO</name>
<evidence type="ECO:0000256" key="3">
    <source>
        <dbReference type="SAM" id="SignalP"/>
    </source>
</evidence>
<dbReference type="InterPro" id="IPR018702">
    <property type="entry name" value="DUF2207"/>
</dbReference>
<feature type="transmembrane region" description="Helical" evidence="2">
    <location>
        <begin position="393"/>
        <end position="413"/>
    </location>
</feature>
<dbReference type="Pfam" id="PF20990">
    <property type="entry name" value="DUF2207_C"/>
    <property type="match status" value="1"/>
</dbReference>
<keyword evidence="7" id="KW-1185">Reference proteome</keyword>
<feature type="region of interest" description="Disordered" evidence="1">
    <location>
        <begin position="530"/>
        <end position="563"/>
    </location>
</feature>
<sequence>MKVVLRFFVVILVFATSVHAQDFIVNNYSAEIFIKKEGYFTVSEQYDLTFRTYKHGIYRNIQLTYDLLTEKGTQEKRKIKVKNVKVPGRTFVTSGKIINDLTGELEIKIGDKDITITGPQGYTINYQVENAFLFEEKATQFYWNLKPPGWYANFESMKFNIHVPDGVSVPQDAIKLYAGYTGNTNESDDFNIDYQEGIIQISSKEDFVSRYGESVTLLVSLPPNVISETKPFWPFGARYGWTLIIASFWVGFYVVWRIHGKDDKVISATSYYPPENIDPAMAGYLIDDKSDTSDLISLLPYWGSKGYITIKEIEKKGLFQKNDTQLNKLKDLPNTAAAYERKMFTNLFRGSKAVVLISSLKDSFYTTMGEAKELLKKEAQPYYLPKSKAVKKIVSGVVVVLLFLLSAIVLYVWGLLAAGLVVFTCVILLLLNFFMIKKNTKGNEALAHLKGFRQFVKLAEAKRLGVLLNEDPHYFENTMAYALAFGYFDKWAGKFKGLDVKPPDWYHTTSNRPFSMHSFSNSFDSAMSSTRSTMVSSPSSSGSSGGGGGFSGGGFGGGGGGSW</sequence>
<evidence type="ECO:0000313" key="6">
    <source>
        <dbReference type="EMBL" id="MBW2937566.1"/>
    </source>
</evidence>
<keyword evidence="2" id="KW-1133">Transmembrane helix</keyword>
<dbReference type="EMBL" id="JAHWDP010000002">
    <property type="protein sequence ID" value="MBW2937566.1"/>
    <property type="molecule type" value="Genomic_DNA"/>
</dbReference>
<gene>
    <name evidence="6" type="ORF">KXJ69_05580</name>
</gene>
<protein>
    <submittedName>
        <fullName evidence="6">DUF2207 domain-containing protein</fullName>
    </submittedName>
</protein>
<comment type="caution">
    <text evidence="6">The sequence shown here is derived from an EMBL/GenBank/DDBJ whole genome shotgun (WGS) entry which is preliminary data.</text>
</comment>
<dbReference type="AlphaFoldDB" id="A0A9X1FN97"/>
<keyword evidence="3" id="KW-0732">Signal</keyword>
<accession>A0A9X1FN97</accession>
<feature type="compositionally biased region" description="Gly residues" evidence="1">
    <location>
        <begin position="543"/>
        <end position="563"/>
    </location>
</feature>
<proteinExistence type="predicted"/>
<feature type="domain" description="Predicted membrane protein YciQ-like C-terminal" evidence="5">
    <location>
        <begin position="271"/>
        <end position="495"/>
    </location>
</feature>
<feature type="transmembrane region" description="Helical" evidence="2">
    <location>
        <begin position="419"/>
        <end position="436"/>
    </location>
</feature>
<feature type="chain" id="PRO_5040957337" evidence="3">
    <location>
        <begin position="21"/>
        <end position="563"/>
    </location>
</feature>
<keyword evidence="2" id="KW-0472">Membrane</keyword>
<evidence type="ECO:0000259" key="5">
    <source>
        <dbReference type="Pfam" id="PF20990"/>
    </source>
</evidence>
<dbReference type="Pfam" id="PF09972">
    <property type="entry name" value="DUF2207"/>
    <property type="match status" value="1"/>
</dbReference>
<organism evidence="6 7">
    <name type="scientific">Halomarinibacterium sedimenti</name>
    <dbReference type="NCBI Taxonomy" id="2857106"/>
    <lineage>
        <taxon>Bacteria</taxon>
        <taxon>Pseudomonadati</taxon>
        <taxon>Bacteroidota</taxon>
        <taxon>Flavobacteriia</taxon>
        <taxon>Flavobacteriales</taxon>
        <taxon>Flavobacteriaceae</taxon>
        <taxon>Halomarinibacterium</taxon>
    </lineage>
</organism>
<dbReference type="Proteomes" id="UP001138686">
    <property type="component" value="Unassembled WGS sequence"/>
</dbReference>
<evidence type="ECO:0000256" key="1">
    <source>
        <dbReference type="SAM" id="MobiDB-lite"/>
    </source>
</evidence>
<evidence type="ECO:0000259" key="4">
    <source>
        <dbReference type="Pfam" id="PF09972"/>
    </source>
</evidence>
<evidence type="ECO:0000313" key="7">
    <source>
        <dbReference type="Proteomes" id="UP001138686"/>
    </source>
</evidence>
<dbReference type="RefSeq" id="WP_219051987.1">
    <property type="nucleotide sequence ID" value="NZ_JAHWDP010000002.1"/>
</dbReference>
<evidence type="ECO:0000256" key="2">
    <source>
        <dbReference type="SAM" id="Phobius"/>
    </source>
</evidence>
<dbReference type="InterPro" id="IPR048389">
    <property type="entry name" value="YciQ-like_C"/>
</dbReference>
<feature type="domain" description="DUF2207" evidence="4">
    <location>
        <begin position="25"/>
        <end position="180"/>
    </location>
</feature>
<feature type="signal peptide" evidence="3">
    <location>
        <begin position="1"/>
        <end position="20"/>
    </location>
</feature>
<feature type="transmembrane region" description="Helical" evidence="2">
    <location>
        <begin position="239"/>
        <end position="256"/>
    </location>
</feature>
<reference evidence="6" key="1">
    <citation type="submission" date="2021-07" db="EMBL/GenBank/DDBJ databases">
        <title>Aureisphaera sp. CAU 1614 isolated from sea sediment.</title>
        <authorList>
            <person name="Kim W."/>
        </authorList>
    </citation>
    <scope>NUCLEOTIDE SEQUENCE</scope>
    <source>
        <strain evidence="6">CAU 1614</strain>
    </source>
</reference>